<dbReference type="InterPro" id="IPR036388">
    <property type="entry name" value="WH-like_DNA-bd_sf"/>
</dbReference>
<evidence type="ECO:0000256" key="3">
    <source>
        <dbReference type="ARBA" id="ARBA00023082"/>
    </source>
</evidence>
<comment type="similarity">
    <text evidence="1">Belongs to the sigma-70 factor family. ECF subfamily.</text>
</comment>
<feature type="domain" description="RNA polymerase sigma-70 region 2" evidence="5">
    <location>
        <begin position="19"/>
        <end position="84"/>
    </location>
</feature>
<dbReference type="PANTHER" id="PTHR43133:SF63">
    <property type="entry name" value="RNA POLYMERASE SIGMA FACTOR FECI-RELATED"/>
    <property type="match status" value="1"/>
</dbReference>
<dbReference type="GO" id="GO:0006352">
    <property type="term" value="P:DNA-templated transcription initiation"/>
    <property type="evidence" value="ECO:0007669"/>
    <property type="project" value="InterPro"/>
</dbReference>
<dbReference type="FunFam" id="1.10.1740.10:FF:000009">
    <property type="entry name" value="RNA polymerase sigma factor"/>
    <property type="match status" value="1"/>
</dbReference>
<evidence type="ECO:0000259" key="5">
    <source>
        <dbReference type="Pfam" id="PF04542"/>
    </source>
</evidence>
<organism evidence="7 8">
    <name type="scientific">Oxalicibacterium faecigallinarum</name>
    <dbReference type="NCBI Taxonomy" id="573741"/>
    <lineage>
        <taxon>Bacteria</taxon>
        <taxon>Pseudomonadati</taxon>
        <taxon>Pseudomonadota</taxon>
        <taxon>Betaproteobacteria</taxon>
        <taxon>Burkholderiales</taxon>
        <taxon>Oxalobacteraceae</taxon>
        <taxon>Oxalicibacterium</taxon>
    </lineage>
</organism>
<evidence type="ECO:0000313" key="8">
    <source>
        <dbReference type="Proteomes" id="UP000642180"/>
    </source>
</evidence>
<dbReference type="PANTHER" id="PTHR43133">
    <property type="entry name" value="RNA POLYMERASE ECF-TYPE SIGMA FACTO"/>
    <property type="match status" value="1"/>
</dbReference>
<feature type="domain" description="RNA polymerase sigma factor 70 region 4 type 2" evidence="6">
    <location>
        <begin position="116"/>
        <end position="167"/>
    </location>
</feature>
<keyword evidence="4" id="KW-0804">Transcription</keyword>
<accession>A0A8J3EZ63</accession>
<dbReference type="Pfam" id="PF04542">
    <property type="entry name" value="Sigma70_r2"/>
    <property type="match status" value="1"/>
</dbReference>
<dbReference type="SUPFAM" id="SSF88659">
    <property type="entry name" value="Sigma3 and sigma4 domains of RNA polymerase sigma factors"/>
    <property type="match status" value="1"/>
</dbReference>
<reference evidence="8" key="1">
    <citation type="journal article" date="2019" name="Int. J. Syst. Evol. Microbiol.">
        <title>The Global Catalogue of Microorganisms (GCM) 10K type strain sequencing project: providing services to taxonomists for standard genome sequencing and annotation.</title>
        <authorList>
            <consortium name="The Broad Institute Genomics Platform"/>
            <consortium name="The Broad Institute Genome Sequencing Center for Infectious Disease"/>
            <person name="Wu L."/>
            <person name="Ma J."/>
        </authorList>
    </citation>
    <scope>NUCLEOTIDE SEQUENCE [LARGE SCALE GENOMIC DNA]</scope>
    <source>
        <strain evidence="8">CCM 2767</strain>
    </source>
</reference>
<dbReference type="GO" id="GO:0016987">
    <property type="term" value="F:sigma factor activity"/>
    <property type="evidence" value="ECO:0007669"/>
    <property type="project" value="UniProtKB-KW"/>
</dbReference>
<keyword evidence="8" id="KW-1185">Reference proteome</keyword>
<dbReference type="Gene3D" id="1.10.1740.10">
    <property type="match status" value="1"/>
</dbReference>
<dbReference type="InterPro" id="IPR007627">
    <property type="entry name" value="RNA_pol_sigma70_r2"/>
</dbReference>
<dbReference type="Proteomes" id="UP000642180">
    <property type="component" value="Unassembled WGS sequence"/>
</dbReference>
<dbReference type="NCBIfam" id="TIGR02937">
    <property type="entry name" value="sigma70-ECF"/>
    <property type="match status" value="1"/>
</dbReference>
<evidence type="ECO:0000256" key="1">
    <source>
        <dbReference type="ARBA" id="ARBA00010641"/>
    </source>
</evidence>
<comment type="caution">
    <text evidence="7">The sequence shown here is derived from an EMBL/GenBank/DDBJ whole genome shotgun (WGS) entry which is preliminary data.</text>
</comment>
<evidence type="ECO:0000256" key="2">
    <source>
        <dbReference type="ARBA" id="ARBA00023015"/>
    </source>
</evidence>
<dbReference type="Pfam" id="PF08281">
    <property type="entry name" value="Sigma70_r4_2"/>
    <property type="match status" value="1"/>
</dbReference>
<dbReference type="EMBL" id="BMDI01000001">
    <property type="protein sequence ID" value="GGI16655.1"/>
    <property type="molecule type" value="Genomic_DNA"/>
</dbReference>
<name>A0A8J3EZ63_9BURK</name>
<dbReference type="SUPFAM" id="SSF88946">
    <property type="entry name" value="Sigma2 domain of RNA polymerase sigma factors"/>
    <property type="match status" value="1"/>
</dbReference>
<dbReference type="Gene3D" id="1.10.10.10">
    <property type="entry name" value="Winged helix-like DNA-binding domain superfamily/Winged helix DNA-binding domain"/>
    <property type="match status" value="1"/>
</dbReference>
<proteinExistence type="inferred from homology"/>
<dbReference type="InterPro" id="IPR039425">
    <property type="entry name" value="RNA_pol_sigma-70-like"/>
</dbReference>
<dbReference type="InterPro" id="IPR013325">
    <property type="entry name" value="RNA_pol_sigma_r2"/>
</dbReference>
<keyword evidence="2" id="KW-0805">Transcription regulation</keyword>
<dbReference type="GO" id="GO:0003677">
    <property type="term" value="F:DNA binding"/>
    <property type="evidence" value="ECO:0007669"/>
    <property type="project" value="InterPro"/>
</dbReference>
<dbReference type="CDD" id="cd06171">
    <property type="entry name" value="Sigma70_r4"/>
    <property type="match status" value="1"/>
</dbReference>
<dbReference type="NCBIfam" id="NF007232">
    <property type="entry name" value="PRK09651.1"/>
    <property type="match status" value="1"/>
</dbReference>
<evidence type="ECO:0000259" key="6">
    <source>
        <dbReference type="Pfam" id="PF08281"/>
    </source>
</evidence>
<keyword evidence="3" id="KW-0731">Sigma factor</keyword>
<dbReference type="NCBIfam" id="NF009180">
    <property type="entry name" value="PRK12528.1"/>
    <property type="match status" value="1"/>
</dbReference>
<sequence length="172" mass="19595">MVILMPAAKTDYHSEVHTLYRDHHGWLHGWLRHKLGNTHDAADLAQDTFIKVMLAHVSEQLREPRAYLATVANRLVLDHFRRQRVERSYLEVLATLPADEVPSLEAQAVMKEALIEIDTMLDGLGAKVKQAFILSQFDELPYVEIAKRLDISVRSVNTYVARAMAHCCLLLP</sequence>
<gene>
    <name evidence="7" type="primary">hurI</name>
    <name evidence="7" type="ORF">GCM10008066_05050</name>
</gene>
<protein>
    <submittedName>
        <fullName evidence="7">RNA polymerase sigma factor</fullName>
    </submittedName>
</protein>
<evidence type="ECO:0000256" key="4">
    <source>
        <dbReference type="ARBA" id="ARBA00023163"/>
    </source>
</evidence>
<dbReference type="AlphaFoldDB" id="A0A8J3EZ63"/>
<dbReference type="InterPro" id="IPR014284">
    <property type="entry name" value="RNA_pol_sigma-70_dom"/>
</dbReference>
<dbReference type="InterPro" id="IPR013249">
    <property type="entry name" value="RNA_pol_sigma70_r4_t2"/>
</dbReference>
<dbReference type="InterPro" id="IPR013324">
    <property type="entry name" value="RNA_pol_sigma_r3/r4-like"/>
</dbReference>
<evidence type="ECO:0000313" key="7">
    <source>
        <dbReference type="EMBL" id="GGI16655.1"/>
    </source>
</evidence>